<organism evidence="1">
    <name type="scientific">candidate division WOR-3 bacterium</name>
    <dbReference type="NCBI Taxonomy" id="2052148"/>
    <lineage>
        <taxon>Bacteria</taxon>
        <taxon>Bacteria division WOR-3</taxon>
    </lineage>
</organism>
<reference evidence="1" key="1">
    <citation type="journal article" date="2020" name="mSystems">
        <title>Genome- and Community-Level Interaction Insights into Carbon Utilization and Element Cycling Functions of Hydrothermarchaeota in Hydrothermal Sediment.</title>
        <authorList>
            <person name="Zhou Z."/>
            <person name="Liu Y."/>
            <person name="Xu W."/>
            <person name="Pan J."/>
            <person name="Luo Z.H."/>
            <person name="Li M."/>
        </authorList>
    </citation>
    <scope>NUCLEOTIDE SEQUENCE [LARGE SCALE GENOMIC DNA]</scope>
    <source>
        <strain evidence="1">SpSt-1182</strain>
    </source>
</reference>
<gene>
    <name evidence="1" type="ORF">ENN51_02730</name>
</gene>
<proteinExistence type="predicted"/>
<name>A0A7V0XEN2_UNCW3</name>
<sequence>MLDPGIDGIEVLNGLCVHDRESVEWWHDLLVVGNTIAGIGGSDFHGRAHWEQPLSPCSRARATSNHPDSLLRAFKLGRVMACDRYDGPRVYLYADTSDNGRWDVGMGEIINVSGETRPVRFRVEAESVLPNEELVVHGRHGELFRERFVAPGDYEREWVSLICAADTGFIRAALMRANGRYAALTNPVYFNYRDYEFGPVELRSRVTTRSRFDLGSNAPPHDEELVRIEVKLENRRGYSPYEFGVAVALDTAHWSVVDFQHQGQGVGRPRSIRMDGHHILSWQGGYRWNTRLRVGAGEGLTYWVRAKPRRPGPAPILHRSWAHDRLFEIATEPVQGRVGPDGHSWHVRLVDCDLDGVKDNRAGVRTPEELTVSGVTVTRGRAQLALDVPGGEAGPLRFCIIDMSGRVRLSRVVELPAGPGRSLTLGLTGPDGRRLPAGVYALRVTASGRSVARRLLVAD</sequence>
<dbReference type="Proteomes" id="UP000885672">
    <property type="component" value="Unassembled WGS sequence"/>
</dbReference>
<dbReference type="Gene3D" id="3.20.20.140">
    <property type="entry name" value="Metal-dependent hydrolases"/>
    <property type="match status" value="1"/>
</dbReference>
<evidence type="ECO:0000313" key="1">
    <source>
        <dbReference type="EMBL" id="HDQ99188.1"/>
    </source>
</evidence>
<dbReference type="EMBL" id="DSBX01000106">
    <property type="protein sequence ID" value="HDQ99188.1"/>
    <property type="molecule type" value="Genomic_DNA"/>
</dbReference>
<protein>
    <submittedName>
        <fullName evidence="1">Uncharacterized protein</fullName>
    </submittedName>
</protein>
<accession>A0A7V0XEN2</accession>
<dbReference type="AlphaFoldDB" id="A0A7V0XEN2"/>
<comment type="caution">
    <text evidence="1">The sequence shown here is derived from an EMBL/GenBank/DDBJ whole genome shotgun (WGS) entry which is preliminary data.</text>
</comment>